<dbReference type="EMBL" id="JACIFP010000001">
    <property type="protein sequence ID" value="MBB4135980.1"/>
    <property type="molecule type" value="Genomic_DNA"/>
</dbReference>
<comment type="caution">
    <text evidence="3">The sequence shown here is derived from an EMBL/GenBank/DDBJ whole genome shotgun (WGS) entry which is preliminary data.</text>
</comment>
<dbReference type="Proteomes" id="UP000551501">
    <property type="component" value="Unassembled WGS sequence"/>
</dbReference>
<dbReference type="RefSeq" id="WP_183370970.1">
    <property type="nucleotide sequence ID" value="NZ_BAABHL010000040.1"/>
</dbReference>
<reference evidence="3 4" key="1">
    <citation type="submission" date="2020-08" db="EMBL/GenBank/DDBJ databases">
        <title>Sequencing the genomes of 1000 actinobacteria strains.</title>
        <authorList>
            <person name="Klenk H.-P."/>
        </authorList>
    </citation>
    <scope>NUCLEOTIDE SEQUENCE [LARGE SCALE GENOMIC DNA]</scope>
    <source>
        <strain evidence="3 4">DSM 45298</strain>
    </source>
</reference>
<accession>A0A840F6X8</accession>
<dbReference type="AlphaFoldDB" id="A0A840F6X8"/>
<dbReference type="InterPro" id="IPR013228">
    <property type="entry name" value="PE-PPE_C"/>
</dbReference>
<dbReference type="InterPro" id="IPR029058">
    <property type="entry name" value="AB_hydrolase_fold"/>
</dbReference>
<proteinExistence type="predicted"/>
<protein>
    <recommendedName>
        <fullName evidence="2">PE-PPE domain-containing protein</fullName>
    </recommendedName>
</protein>
<gene>
    <name evidence="3" type="ORF">BKA16_002532</name>
</gene>
<sequence>MSDSTAPITVLAVGGTGESRPGDHRLEVTGMLAAVTDVLDDRFRSRWVGYPASYGPTAGRHGMAYVDSVACGVAALARAVRAVDGPIMMIGYSQGAAVVRTFLAHPATTDLLARVMAVGFVADPHQPPGAVDGCTGWGVAGPGAPVPGDVPACWVGTSADVICNASDDSLVRDIADLTDSLSILHLRRWITDMGAAVLGRRMQNAERTSVTPRQWRRDAHRVRAACREVRGYLPARIAVGGRTLPNPIGGRHVSYDAEPYLHAPLTDPDITGCQMLAQWMQVEATMQHARLALAA</sequence>
<dbReference type="SMART" id="SM01110">
    <property type="entry name" value="Cutinase"/>
    <property type="match status" value="1"/>
</dbReference>
<keyword evidence="1" id="KW-0378">Hydrolase</keyword>
<dbReference type="Pfam" id="PF08237">
    <property type="entry name" value="PE-PPE"/>
    <property type="match status" value="1"/>
</dbReference>
<evidence type="ECO:0000313" key="4">
    <source>
        <dbReference type="Proteomes" id="UP000551501"/>
    </source>
</evidence>
<evidence type="ECO:0000259" key="2">
    <source>
        <dbReference type="Pfam" id="PF08237"/>
    </source>
</evidence>
<name>A0A840F6X8_9ACTN</name>
<dbReference type="GO" id="GO:0016787">
    <property type="term" value="F:hydrolase activity"/>
    <property type="evidence" value="ECO:0007669"/>
    <property type="project" value="UniProtKB-KW"/>
</dbReference>
<evidence type="ECO:0000313" key="3">
    <source>
        <dbReference type="EMBL" id="MBB4135980.1"/>
    </source>
</evidence>
<feature type="domain" description="PE-PPE" evidence="2">
    <location>
        <begin position="47"/>
        <end position="108"/>
    </location>
</feature>
<keyword evidence="4" id="KW-1185">Reference proteome</keyword>
<dbReference type="InterPro" id="IPR000675">
    <property type="entry name" value="Cutinase/axe"/>
</dbReference>
<dbReference type="Gene3D" id="3.40.50.1820">
    <property type="entry name" value="alpha/beta hydrolase"/>
    <property type="match status" value="1"/>
</dbReference>
<evidence type="ECO:0000256" key="1">
    <source>
        <dbReference type="ARBA" id="ARBA00022801"/>
    </source>
</evidence>
<organism evidence="3 4">
    <name type="scientific">Gordonia humi</name>
    <dbReference type="NCBI Taxonomy" id="686429"/>
    <lineage>
        <taxon>Bacteria</taxon>
        <taxon>Bacillati</taxon>
        <taxon>Actinomycetota</taxon>
        <taxon>Actinomycetes</taxon>
        <taxon>Mycobacteriales</taxon>
        <taxon>Gordoniaceae</taxon>
        <taxon>Gordonia</taxon>
    </lineage>
</organism>
<dbReference type="SUPFAM" id="SSF53474">
    <property type="entry name" value="alpha/beta-Hydrolases"/>
    <property type="match status" value="1"/>
</dbReference>